<keyword evidence="3 5" id="KW-1133">Transmembrane helix</keyword>
<keyword evidence="7" id="KW-1185">Reference proteome</keyword>
<evidence type="ECO:0000256" key="2">
    <source>
        <dbReference type="ARBA" id="ARBA00022692"/>
    </source>
</evidence>
<sequence>MSDAPLVEDEITTEAVTAAHQETYYTAEPEDTPIEEPLKSRWFKASPIWMLALVAVAAISTSGTVAPRVEIYTRTICRDFGLDVGYEQCRADPKVQASAAQLMAVVSALSGLLSTVSAAWWGSLSDCYGRMWVLSFNVGGLMLSDMSFLAVAHYWETLPGTYWWFALGPVIEGAVGGISVASIIMHAYISDCSDPTSRSRAFSQLMGLLFVGMSVGPLLSGYIMRVTKQLLPVFYATAAIDTTVTMAVWLVMPESLPRAEMRKHRTARDQRRAAMGTGLAGWLKRVGSTFDVVSPLSVLLPRKVERDGRKNSMDWNMPILGAAYGFGTFIQAAIYQQIQYASAFFEWTSDIVSYWLGAMHIAKAVYLTLLFPGVVRILVFVWARRRRSSEESQPLLSDEPETPHNRTSKVTPTSALDLWLARVAVLLDIFFYAMAFKTKSGALFAFYTSCIAFGTHFGPTVQSLALDLYTRSGETDTGRLLGALTVISAMSSHIIGPALFGLIYMKTVATVPGAFYLLQCAALFVSLVLLSFIQLRGEPKVDDDESPEAAASAES</sequence>
<dbReference type="Pfam" id="PF07690">
    <property type="entry name" value="MFS_1"/>
    <property type="match status" value="1"/>
</dbReference>
<dbReference type="OrthoDB" id="3026777at2759"/>
<evidence type="ECO:0000256" key="4">
    <source>
        <dbReference type="ARBA" id="ARBA00023136"/>
    </source>
</evidence>
<comment type="subcellular location">
    <subcellularLocation>
        <location evidence="1">Membrane</location>
        <topology evidence="1">Multi-pass membrane protein</topology>
    </subcellularLocation>
</comment>
<gene>
    <name evidence="6" type="ORF">L227DRAFT_649118</name>
</gene>
<dbReference type="AlphaFoldDB" id="A0A5C2SR72"/>
<protein>
    <submittedName>
        <fullName evidence="6">MFS general substrate transporter</fullName>
    </submittedName>
</protein>
<evidence type="ECO:0000313" key="7">
    <source>
        <dbReference type="Proteomes" id="UP000313359"/>
    </source>
</evidence>
<dbReference type="GO" id="GO:0016020">
    <property type="term" value="C:membrane"/>
    <property type="evidence" value="ECO:0007669"/>
    <property type="project" value="UniProtKB-SubCell"/>
</dbReference>
<feature type="transmembrane region" description="Helical" evidence="5">
    <location>
        <begin position="480"/>
        <end position="503"/>
    </location>
</feature>
<dbReference type="Proteomes" id="UP000313359">
    <property type="component" value="Unassembled WGS sequence"/>
</dbReference>
<evidence type="ECO:0000256" key="1">
    <source>
        <dbReference type="ARBA" id="ARBA00004141"/>
    </source>
</evidence>
<keyword evidence="2 5" id="KW-0812">Transmembrane</keyword>
<dbReference type="InterPro" id="IPR036259">
    <property type="entry name" value="MFS_trans_sf"/>
</dbReference>
<name>A0A5C2SR72_9APHY</name>
<feature type="transmembrane region" description="Helical" evidence="5">
    <location>
        <begin position="354"/>
        <end position="383"/>
    </location>
</feature>
<feature type="transmembrane region" description="Helical" evidence="5">
    <location>
        <begin position="315"/>
        <end position="334"/>
    </location>
</feature>
<dbReference type="InterPro" id="IPR011701">
    <property type="entry name" value="MFS"/>
</dbReference>
<feature type="transmembrane region" description="Helical" evidence="5">
    <location>
        <begin position="48"/>
        <end position="66"/>
    </location>
</feature>
<evidence type="ECO:0000313" key="6">
    <source>
        <dbReference type="EMBL" id="RPD66383.1"/>
    </source>
</evidence>
<accession>A0A5C2SR72</accession>
<feature type="transmembrane region" description="Helical" evidence="5">
    <location>
        <begin position="161"/>
        <end position="189"/>
    </location>
</feature>
<dbReference type="GO" id="GO:0022857">
    <property type="term" value="F:transmembrane transporter activity"/>
    <property type="evidence" value="ECO:0007669"/>
    <property type="project" value="InterPro"/>
</dbReference>
<feature type="transmembrane region" description="Helical" evidence="5">
    <location>
        <begin position="230"/>
        <end position="252"/>
    </location>
</feature>
<dbReference type="SUPFAM" id="SSF103473">
    <property type="entry name" value="MFS general substrate transporter"/>
    <property type="match status" value="1"/>
</dbReference>
<organism evidence="6 7">
    <name type="scientific">Lentinus tigrinus ALCF2SS1-6</name>
    <dbReference type="NCBI Taxonomy" id="1328759"/>
    <lineage>
        <taxon>Eukaryota</taxon>
        <taxon>Fungi</taxon>
        <taxon>Dikarya</taxon>
        <taxon>Basidiomycota</taxon>
        <taxon>Agaricomycotina</taxon>
        <taxon>Agaricomycetes</taxon>
        <taxon>Polyporales</taxon>
        <taxon>Polyporaceae</taxon>
        <taxon>Lentinus</taxon>
    </lineage>
</organism>
<dbReference type="PANTHER" id="PTHR23507">
    <property type="entry name" value="ZGC:174356"/>
    <property type="match status" value="1"/>
</dbReference>
<proteinExistence type="predicted"/>
<reference evidence="6" key="1">
    <citation type="journal article" date="2018" name="Genome Biol. Evol.">
        <title>Genomics and development of Lentinus tigrinus, a white-rot wood-decaying mushroom with dimorphic fruiting bodies.</title>
        <authorList>
            <person name="Wu B."/>
            <person name="Xu Z."/>
            <person name="Knudson A."/>
            <person name="Carlson A."/>
            <person name="Chen N."/>
            <person name="Kovaka S."/>
            <person name="LaButti K."/>
            <person name="Lipzen A."/>
            <person name="Pennachio C."/>
            <person name="Riley R."/>
            <person name="Schakwitz W."/>
            <person name="Umezawa K."/>
            <person name="Ohm R.A."/>
            <person name="Grigoriev I.V."/>
            <person name="Nagy L.G."/>
            <person name="Gibbons J."/>
            <person name="Hibbett D."/>
        </authorList>
    </citation>
    <scope>NUCLEOTIDE SEQUENCE [LARGE SCALE GENOMIC DNA]</scope>
    <source>
        <strain evidence="6">ALCF2SS1-6</strain>
    </source>
</reference>
<evidence type="ECO:0000256" key="5">
    <source>
        <dbReference type="SAM" id="Phobius"/>
    </source>
</evidence>
<keyword evidence="4 5" id="KW-0472">Membrane</keyword>
<dbReference type="Gene3D" id="1.20.1250.20">
    <property type="entry name" value="MFS general substrate transporter like domains"/>
    <property type="match status" value="1"/>
</dbReference>
<dbReference type="PANTHER" id="PTHR23507:SF1">
    <property type="entry name" value="FI18259P1-RELATED"/>
    <property type="match status" value="1"/>
</dbReference>
<feature type="transmembrane region" description="Helical" evidence="5">
    <location>
        <begin position="201"/>
        <end position="224"/>
    </location>
</feature>
<dbReference type="EMBL" id="ML122251">
    <property type="protein sequence ID" value="RPD66383.1"/>
    <property type="molecule type" value="Genomic_DNA"/>
</dbReference>
<evidence type="ECO:0000256" key="3">
    <source>
        <dbReference type="ARBA" id="ARBA00022989"/>
    </source>
</evidence>
<feature type="transmembrane region" description="Helical" evidence="5">
    <location>
        <begin position="515"/>
        <end position="533"/>
    </location>
</feature>
<feature type="transmembrane region" description="Helical" evidence="5">
    <location>
        <begin position="441"/>
        <end position="459"/>
    </location>
</feature>
<feature type="transmembrane region" description="Helical" evidence="5">
    <location>
        <begin position="102"/>
        <end position="121"/>
    </location>
</feature>